<protein>
    <submittedName>
        <fullName evidence="1">Uncharacterized protein</fullName>
    </submittedName>
</protein>
<organism evidence="1 2">
    <name type="scientific">Streptomyces formicae</name>
    <dbReference type="NCBI Taxonomy" id="1616117"/>
    <lineage>
        <taxon>Bacteria</taxon>
        <taxon>Bacillati</taxon>
        <taxon>Actinomycetota</taxon>
        <taxon>Actinomycetes</taxon>
        <taxon>Kitasatosporales</taxon>
        <taxon>Streptomycetaceae</taxon>
        <taxon>Streptomyces</taxon>
    </lineage>
</organism>
<reference evidence="1 2" key="1">
    <citation type="submission" date="2021-03" db="EMBL/GenBank/DDBJ databases">
        <title>Complete genome of Streptomyces formicae strain 1H-GS9 (DSM 100524).</title>
        <authorList>
            <person name="Atanasov K.E."/>
            <person name="Altabella T."/>
            <person name="Ferrer A."/>
        </authorList>
    </citation>
    <scope>NUCLEOTIDE SEQUENCE [LARGE SCALE GENOMIC DNA]</scope>
    <source>
        <strain evidence="1 2">1H-GS9</strain>
    </source>
</reference>
<dbReference type="EMBL" id="CP071872">
    <property type="protein sequence ID" value="UNM16029.1"/>
    <property type="molecule type" value="Genomic_DNA"/>
</dbReference>
<accession>A0ABY3WX36</accession>
<dbReference type="Proteomes" id="UP000828924">
    <property type="component" value="Chromosome"/>
</dbReference>
<dbReference type="RefSeq" id="WP_242338312.1">
    <property type="nucleotide sequence ID" value="NZ_CP071872.1"/>
</dbReference>
<evidence type="ECO:0000313" key="2">
    <source>
        <dbReference type="Proteomes" id="UP000828924"/>
    </source>
</evidence>
<sequence>MPQQLEQLKGRSRVTLFPLEGLTVAYTTQSSDERGLGDIGIVAVTDPHMDAAAAASALWVLARSMWARTSNGQEQARWILTQATRARVVRAPSHEDLPDVEWTAELTRRFQLDGLFANHDVLATGRLTLA</sequence>
<gene>
    <name evidence="1" type="ORF">J4032_35260</name>
</gene>
<proteinExistence type="predicted"/>
<name>A0ABY3WX36_9ACTN</name>
<keyword evidence="2" id="KW-1185">Reference proteome</keyword>
<evidence type="ECO:0000313" key="1">
    <source>
        <dbReference type="EMBL" id="UNM16029.1"/>
    </source>
</evidence>